<sequence>MQLRPYQGHAIQCVREEIALGNRRVLLVIETGGGKTFTACSIILSAISKGKRCIFLAHRKELIDQCSETLTVLGIDHGVIKRGHPKRDLSKPVQVASIQTLIKRDHWDADLIVIDEAHRSCAKTYKDIVARYDDRVTLLGLTATPARMDGKPLGEMYN</sequence>
<dbReference type="GO" id="GO:0005829">
    <property type="term" value="C:cytosol"/>
    <property type="evidence" value="ECO:0007669"/>
    <property type="project" value="TreeGrafter"/>
</dbReference>
<dbReference type="GO" id="GO:0003677">
    <property type="term" value="F:DNA binding"/>
    <property type="evidence" value="ECO:0007669"/>
    <property type="project" value="InterPro"/>
</dbReference>
<feature type="non-terminal residue" evidence="2">
    <location>
        <position position="158"/>
    </location>
</feature>
<dbReference type="SUPFAM" id="SSF52540">
    <property type="entry name" value="P-loop containing nucleoside triphosphate hydrolases"/>
    <property type="match status" value="1"/>
</dbReference>
<dbReference type="PANTHER" id="PTHR47396">
    <property type="entry name" value="TYPE I RESTRICTION ENZYME ECOKI R PROTEIN"/>
    <property type="match status" value="1"/>
</dbReference>
<dbReference type="EMBL" id="LAZR01052349">
    <property type="protein sequence ID" value="KKK83168.1"/>
    <property type="molecule type" value="Genomic_DNA"/>
</dbReference>
<organism evidence="2">
    <name type="scientific">marine sediment metagenome</name>
    <dbReference type="NCBI Taxonomy" id="412755"/>
    <lineage>
        <taxon>unclassified sequences</taxon>
        <taxon>metagenomes</taxon>
        <taxon>ecological metagenomes</taxon>
    </lineage>
</organism>
<evidence type="ECO:0000313" key="2">
    <source>
        <dbReference type="EMBL" id="KKK83168.1"/>
    </source>
</evidence>
<dbReference type="GO" id="GO:0005524">
    <property type="term" value="F:ATP binding"/>
    <property type="evidence" value="ECO:0007669"/>
    <property type="project" value="InterPro"/>
</dbReference>
<gene>
    <name evidence="2" type="ORF">LCGC14_2796100</name>
</gene>
<reference evidence="2" key="1">
    <citation type="journal article" date="2015" name="Nature">
        <title>Complex archaea that bridge the gap between prokaryotes and eukaryotes.</title>
        <authorList>
            <person name="Spang A."/>
            <person name="Saw J.H."/>
            <person name="Jorgensen S.L."/>
            <person name="Zaremba-Niedzwiedzka K."/>
            <person name="Martijn J."/>
            <person name="Lind A.E."/>
            <person name="van Eijk R."/>
            <person name="Schleper C."/>
            <person name="Guy L."/>
            <person name="Ettema T.J."/>
        </authorList>
    </citation>
    <scope>NUCLEOTIDE SEQUENCE</scope>
</reference>
<protein>
    <recommendedName>
        <fullName evidence="1">Helicase ATP-binding domain-containing protein</fullName>
    </recommendedName>
</protein>
<dbReference type="Gene3D" id="3.40.50.300">
    <property type="entry name" value="P-loop containing nucleotide triphosphate hydrolases"/>
    <property type="match status" value="1"/>
</dbReference>
<dbReference type="GO" id="GO:0016787">
    <property type="term" value="F:hydrolase activity"/>
    <property type="evidence" value="ECO:0007669"/>
    <property type="project" value="InterPro"/>
</dbReference>
<dbReference type="Pfam" id="PF04851">
    <property type="entry name" value="ResIII"/>
    <property type="match status" value="1"/>
</dbReference>
<dbReference type="InterPro" id="IPR027417">
    <property type="entry name" value="P-loop_NTPase"/>
</dbReference>
<name>A0A0F8YP13_9ZZZZ</name>
<dbReference type="SMART" id="SM00487">
    <property type="entry name" value="DEXDc"/>
    <property type="match status" value="1"/>
</dbReference>
<accession>A0A0F8YP13</accession>
<comment type="caution">
    <text evidence="2">The sequence shown here is derived from an EMBL/GenBank/DDBJ whole genome shotgun (WGS) entry which is preliminary data.</text>
</comment>
<dbReference type="PROSITE" id="PS51192">
    <property type="entry name" value="HELICASE_ATP_BIND_1"/>
    <property type="match status" value="1"/>
</dbReference>
<dbReference type="InterPro" id="IPR014001">
    <property type="entry name" value="Helicase_ATP-bd"/>
</dbReference>
<dbReference type="PANTHER" id="PTHR47396:SF1">
    <property type="entry name" value="ATP-DEPENDENT HELICASE IRC3-RELATED"/>
    <property type="match status" value="1"/>
</dbReference>
<evidence type="ECO:0000259" key="1">
    <source>
        <dbReference type="PROSITE" id="PS51192"/>
    </source>
</evidence>
<feature type="domain" description="Helicase ATP-binding" evidence="1">
    <location>
        <begin position="16"/>
        <end position="158"/>
    </location>
</feature>
<proteinExistence type="predicted"/>
<dbReference type="InterPro" id="IPR006935">
    <property type="entry name" value="Helicase/UvrB_N"/>
</dbReference>
<dbReference type="AlphaFoldDB" id="A0A0F8YP13"/>
<dbReference type="InterPro" id="IPR050742">
    <property type="entry name" value="Helicase_Restrict-Modif_Enz"/>
</dbReference>